<dbReference type="EMBL" id="CP021983">
    <property type="protein sequence ID" value="ASC73948.1"/>
    <property type="molecule type" value="Genomic_DNA"/>
</dbReference>
<dbReference type="Pfam" id="PF20065">
    <property type="entry name" value="DUF6464"/>
    <property type="match status" value="1"/>
</dbReference>
<dbReference type="STRING" id="1641165.XM38_19165"/>
<name>A0A1Z3HUF4_9CYAN</name>
<proteinExistence type="predicted"/>
<sequence>MVVILLIFLIALGPAMVSAWISYRYRQPTIEPVRLEPPSASNLQTMLQGDRGLHYVEGAGYIIGDATCQLNARSPYLRCAVNPSGPCDGCSSYQSQPADPTPIPVFNHCSCR</sequence>
<organism evidence="1 2">
    <name type="scientific">Halomicronema hongdechloris C2206</name>
    <dbReference type="NCBI Taxonomy" id="1641165"/>
    <lineage>
        <taxon>Bacteria</taxon>
        <taxon>Bacillati</taxon>
        <taxon>Cyanobacteriota</taxon>
        <taxon>Cyanophyceae</taxon>
        <taxon>Nodosilineales</taxon>
        <taxon>Nodosilineaceae</taxon>
        <taxon>Halomicronema</taxon>
    </lineage>
</organism>
<gene>
    <name evidence="1" type="ORF">XM38_049220</name>
</gene>
<keyword evidence="2" id="KW-1185">Reference proteome</keyword>
<dbReference type="Proteomes" id="UP000191901">
    <property type="component" value="Chromosome"/>
</dbReference>
<dbReference type="RefSeq" id="WP_080811807.1">
    <property type="nucleotide sequence ID" value="NZ_CP021983.2"/>
</dbReference>
<dbReference type="AlphaFoldDB" id="A0A1Z3HUF4"/>
<evidence type="ECO:0000313" key="2">
    <source>
        <dbReference type="Proteomes" id="UP000191901"/>
    </source>
</evidence>
<dbReference type="KEGG" id="hhg:XM38_049220"/>
<protein>
    <submittedName>
        <fullName evidence="1">Uncharacterized protein</fullName>
    </submittedName>
</protein>
<dbReference type="InterPro" id="IPR045589">
    <property type="entry name" value="DUF6464"/>
</dbReference>
<evidence type="ECO:0000313" key="1">
    <source>
        <dbReference type="EMBL" id="ASC73948.1"/>
    </source>
</evidence>
<reference evidence="1 2" key="1">
    <citation type="journal article" date="2016" name="Biochim. Biophys. Acta">
        <title>Characterization of red-shifted phycobilisomes isolated from the chlorophyll f-containing cyanobacterium Halomicronema hongdechloris.</title>
        <authorList>
            <person name="Li Y."/>
            <person name="Lin Y."/>
            <person name="Garvey C.J."/>
            <person name="Birch D."/>
            <person name="Corkery R.W."/>
            <person name="Loughlin P.C."/>
            <person name="Scheer H."/>
            <person name="Willows R.D."/>
            <person name="Chen M."/>
        </authorList>
    </citation>
    <scope>NUCLEOTIDE SEQUENCE [LARGE SCALE GENOMIC DNA]</scope>
    <source>
        <strain evidence="1 2">C2206</strain>
    </source>
</reference>
<dbReference type="OrthoDB" id="515679at2"/>
<accession>A0A1Z3HUF4</accession>